<feature type="domain" description="Reverse transcriptase" evidence="2">
    <location>
        <begin position="55"/>
        <end position="123"/>
    </location>
</feature>
<evidence type="ECO:0000259" key="2">
    <source>
        <dbReference type="Pfam" id="PF00078"/>
    </source>
</evidence>
<organism evidence="3 4">
    <name type="scientific">Solea senegalensis</name>
    <name type="common">Senegalese sole</name>
    <dbReference type="NCBI Taxonomy" id="28829"/>
    <lineage>
        <taxon>Eukaryota</taxon>
        <taxon>Metazoa</taxon>
        <taxon>Chordata</taxon>
        <taxon>Craniata</taxon>
        <taxon>Vertebrata</taxon>
        <taxon>Euteleostomi</taxon>
        <taxon>Actinopterygii</taxon>
        <taxon>Neopterygii</taxon>
        <taxon>Teleostei</taxon>
        <taxon>Neoteleostei</taxon>
        <taxon>Acanthomorphata</taxon>
        <taxon>Carangaria</taxon>
        <taxon>Pleuronectiformes</taxon>
        <taxon>Pleuronectoidei</taxon>
        <taxon>Soleidae</taxon>
        <taxon>Solea</taxon>
    </lineage>
</organism>
<gene>
    <name evidence="3" type="ORF">JOB18_039442</name>
</gene>
<protein>
    <recommendedName>
        <fullName evidence="2">Reverse transcriptase domain-containing protein</fullName>
    </recommendedName>
</protein>
<dbReference type="EMBL" id="JAGKHQ010000006">
    <property type="protein sequence ID" value="KAG7514644.1"/>
    <property type="molecule type" value="Genomic_DNA"/>
</dbReference>
<proteinExistence type="predicted"/>
<comment type="caution">
    <text evidence="3">The sequence shown here is derived from an EMBL/GenBank/DDBJ whole genome shotgun (WGS) entry which is preliminary data.</text>
</comment>
<dbReference type="PANTHER" id="PTHR37984:SF13">
    <property type="entry name" value="RIBONUCLEASE H"/>
    <property type="match status" value="1"/>
</dbReference>
<keyword evidence="4" id="KW-1185">Reference proteome</keyword>
<reference evidence="3 4" key="1">
    <citation type="journal article" date="2021" name="Sci. Rep.">
        <title>Chromosome anchoring in Senegalese sole (Solea senegalensis) reveals sex-associated markers and genome rearrangements in flatfish.</title>
        <authorList>
            <person name="Guerrero-Cozar I."/>
            <person name="Gomez-Garrido J."/>
            <person name="Berbel C."/>
            <person name="Martinez-Blanch J.F."/>
            <person name="Alioto T."/>
            <person name="Claros M.G."/>
            <person name="Gagnaire P.A."/>
            <person name="Manchado M."/>
        </authorList>
    </citation>
    <scope>NUCLEOTIDE SEQUENCE [LARGE SCALE GENOMIC DNA]</scope>
    <source>
        <strain evidence="3">Sse05_10M</strain>
    </source>
</reference>
<dbReference type="AlphaFoldDB" id="A0AAV6SAT0"/>
<dbReference type="InterPro" id="IPR050951">
    <property type="entry name" value="Retrovirus_Pol_polyprotein"/>
</dbReference>
<evidence type="ECO:0000256" key="1">
    <source>
        <dbReference type="SAM" id="MobiDB-lite"/>
    </source>
</evidence>
<accession>A0AAV6SAT0</accession>
<evidence type="ECO:0000313" key="4">
    <source>
        <dbReference type="Proteomes" id="UP000693946"/>
    </source>
</evidence>
<dbReference type="Proteomes" id="UP000693946">
    <property type="component" value="Linkage Group LG14"/>
</dbReference>
<dbReference type="PANTHER" id="PTHR37984">
    <property type="entry name" value="PROTEIN CBG26694"/>
    <property type="match status" value="1"/>
</dbReference>
<sequence length="150" mass="16658">MAAAMVGAVAPFDNSSQTWEEYCEVLDHFFVANDIKEVERKRAVLLVVDSLSYWGAALFQRTMEGVLQGMENVAVYLDDIILTGKDDKDHLQTLDQVLQLLQNAGLCLKRSRWQFMETDILGTQSGQDRVASTASQGESSAECSPTYISD</sequence>
<feature type="region of interest" description="Disordered" evidence="1">
    <location>
        <begin position="127"/>
        <end position="150"/>
    </location>
</feature>
<name>A0AAV6SAT0_SOLSE</name>
<dbReference type="InterPro" id="IPR000477">
    <property type="entry name" value="RT_dom"/>
</dbReference>
<dbReference type="Pfam" id="PF00078">
    <property type="entry name" value="RVT_1"/>
    <property type="match status" value="1"/>
</dbReference>
<evidence type="ECO:0000313" key="3">
    <source>
        <dbReference type="EMBL" id="KAG7514644.1"/>
    </source>
</evidence>